<keyword evidence="5 7" id="KW-0573">Peptidoglycan synthesis</keyword>
<dbReference type="Proteomes" id="UP000811255">
    <property type="component" value="Unassembled WGS sequence"/>
</dbReference>
<comment type="caution">
    <text evidence="9">The sequence shown here is derived from an EMBL/GenBank/DDBJ whole genome shotgun (WGS) entry which is preliminary data.</text>
</comment>
<keyword evidence="6 7" id="KW-0961">Cell wall biogenesis/degradation</keyword>
<name>A0ABS5W3E5_9SPHN</name>
<protein>
    <submittedName>
        <fullName evidence="9">L,D-transpeptidase family protein</fullName>
    </submittedName>
</protein>
<dbReference type="Gene3D" id="1.10.101.10">
    <property type="entry name" value="PGBD-like superfamily/PGBD"/>
    <property type="match status" value="1"/>
</dbReference>
<evidence type="ECO:0000256" key="5">
    <source>
        <dbReference type="ARBA" id="ARBA00022984"/>
    </source>
</evidence>
<evidence type="ECO:0000313" key="10">
    <source>
        <dbReference type="Proteomes" id="UP000811255"/>
    </source>
</evidence>
<dbReference type="PANTHER" id="PTHR41533">
    <property type="entry name" value="L,D-TRANSPEPTIDASE HI_1667-RELATED"/>
    <property type="match status" value="1"/>
</dbReference>
<evidence type="ECO:0000256" key="3">
    <source>
        <dbReference type="ARBA" id="ARBA00022679"/>
    </source>
</evidence>
<feature type="active site" description="Nucleophile" evidence="7">
    <location>
        <position position="426"/>
    </location>
</feature>
<dbReference type="CDD" id="cd16913">
    <property type="entry name" value="YkuD_like"/>
    <property type="match status" value="1"/>
</dbReference>
<comment type="similarity">
    <text evidence="2">Belongs to the YkuD family.</text>
</comment>
<evidence type="ECO:0000259" key="8">
    <source>
        <dbReference type="PROSITE" id="PS52029"/>
    </source>
</evidence>
<keyword evidence="10" id="KW-1185">Reference proteome</keyword>
<dbReference type="Gene3D" id="2.40.440.10">
    <property type="entry name" value="L,D-transpeptidase catalytic domain-like"/>
    <property type="match status" value="1"/>
</dbReference>
<reference evidence="9 10" key="1">
    <citation type="submission" date="2021-05" db="EMBL/GenBank/DDBJ databases">
        <title>Croceibacterium sp. LX-88 genome sequence.</title>
        <authorList>
            <person name="Luo X."/>
        </authorList>
    </citation>
    <scope>NUCLEOTIDE SEQUENCE [LARGE SCALE GENOMIC DNA]</scope>
    <source>
        <strain evidence="9 10">LX-88</strain>
    </source>
</reference>
<dbReference type="Pfam" id="PF20142">
    <property type="entry name" value="Scaffold"/>
    <property type="match status" value="1"/>
</dbReference>
<evidence type="ECO:0000256" key="6">
    <source>
        <dbReference type="ARBA" id="ARBA00023316"/>
    </source>
</evidence>
<dbReference type="Pfam" id="PF01471">
    <property type="entry name" value="PG_binding_1"/>
    <property type="match status" value="1"/>
</dbReference>
<evidence type="ECO:0000313" key="9">
    <source>
        <dbReference type="EMBL" id="MBT2133632.1"/>
    </source>
</evidence>
<dbReference type="InterPro" id="IPR038063">
    <property type="entry name" value="Transpep_catalytic_dom"/>
</dbReference>
<dbReference type="InterPro" id="IPR036365">
    <property type="entry name" value="PGBD-like_sf"/>
</dbReference>
<gene>
    <name evidence="9" type="ORF">KK137_04730</name>
</gene>
<evidence type="ECO:0000256" key="2">
    <source>
        <dbReference type="ARBA" id="ARBA00005992"/>
    </source>
</evidence>
<dbReference type="EMBL" id="JAHFVK010000001">
    <property type="protein sequence ID" value="MBT2133632.1"/>
    <property type="molecule type" value="Genomic_DNA"/>
</dbReference>
<dbReference type="InterPro" id="IPR052905">
    <property type="entry name" value="LD-transpeptidase_YkuD-like"/>
</dbReference>
<sequence length="520" mass="57408">MHRGALCFLWEWHSSSKPNRPGAKGVFQDLEHSSCKEISVHRSPFACCFLAISLSLSGCGILSGDSDRQDTDEAAQQARWSEASVKQLRQAIDRRAVHALDRLHFEVEGQPDTAAGQEALTRSALRYAKAVAQGASDPAKLFTIYTVPGPSPDLHRGLAEALRKDKLGEWLDGLAPRDVNYTRLSRAYLALRNQSEAAGADIPNTAVPLKPGATDPRVPAIARQLVASDYLDPSSAQGDGYSPAIVRAVKHMQADYGIKPDGVIGKEALEILNLSDAERARALAVAMERMRWLDENAPPTRIDVNLASARLTYWRDGKVADMRKVVVGKPDAETPQLGSPIHRLVANPTWTVPRSIQNKEIEGKGAGYLRRNNMTWKDGWIVQQPGPRNSLGLVKFDMKNEHEIYLHDTPAKQLFKEAQRQRSHGCVRVEDAVGFATMLARDEGILDEWQKARRTGKESFVPLPREIPVRLFYQTVLFDDTGEPVIRADPYGWNDRVAAAIGFPANESPLLHPSASDMGP</sequence>
<dbReference type="InterPro" id="IPR002477">
    <property type="entry name" value="Peptidoglycan-bd-like"/>
</dbReference>
<dbReference type="Pfam" id="PF03734">
    <property type="entry name" value="YkuD"/>
    <property type="match status" value="1"/>
</dbReference>
<organism evidence="9 10">
    <name type="scientific">Croceibacterium selenioxidans</name>
    <dbReference type="NCBI Taxonomy" id="2838833"/>
    <lineage>
        <taxon>Bacteria</taxon>
        <taxon>Pseudomonadati</taxon>
        <taxon>Pseudomonadota</taxon>
        <taxon>Alphaproteobacteria</taxon>
        <taxon>Sphingomonadales</taxon>
        <taxon>Erythrobacteraceae</taxon>
        <taxon>Croceibacterium</taxon>
    </lineage>
</organism>
<dbReference type="SUPFAM" id="SSF47090">
    <property type="entry name" value="PGBD-like"/>
    <property type="match status" value="1"/>
</dbReference>
<dbReference type="PANTHER" id="PTHR41533:SF2">
    <property type="entry name" value="BLR7131 PROTEIN"/>
    <property type="match status" value="1"/>
</dbReference>
<dbReference type="InterPro" id="IPR045380">
    <property type="entry name" value="LD_TPept_scaffold_dom"/>
</dbReference>
<proteinExistence type="inferred from homology"/>
<evidence type="ECO:0000256" key="7">
    <source>
        <dbReference type="PROSITE-ProRule" id="PRU01373"/>
    </source>
</evidence>
<dbReference type="PROSITE" id="PS52029">
    <property type="entry name" value="LD_TPASE"/>
    <property type="match status" value="1"/>
</dbReference>
<dbReference type="SUPFAM" id="SSF141523">
    <property type="entry name" value="L,D-transpeptidase catalytic domain-like"/>
    <property type="match status" value="1"/>
</dbReference>
<dbReference type="InterPro" id="IPR005490">
    <property type="entry name" value="LD_TPept_cat_dom"/>
</dbReference>
<comment type="pathway">
    <text evidence="1 7">Cell wall biogenesis; peptidoglycan biosynthesis.</text>
</comment>
<evidence type="ECO:0000256" key="4">
    <source>
        <dbReference type="ARBA" id="ARBA00022960"/>
    </source>
</evidence>
<feature type="active site" description="Proton donor/acceptor" evidence="7">
    <location>
        <position position="407"/>
    </location>
</feature>
<dbReference type="InterPro" id="IPR036366">
    <property type="entry name" value="PGBDSf"/>
</dbReference>
<evidence type="ECO:0000256" key="1">
    <source>
        <dbReference type="ARBA" id="ARBA00004752"/>
    </source>
</evidence>
<accession>A0ABS5W3E5</accession>
<feature type="domain" description="L,D-TPase catalytic" evidence="8">
    <location>
        <begin position="300"/>
        <end position="448"/>
    </location>
</feature>
<keyword evidence="4 7" id="KW-0133">Cell shape</keyword>
<keyword evidence="3" id="KW-0808">Transferase</keyword>